<comment type="function">
    <text evidence="9 10">Fluoride-specific ion channel. Important for reducing fluoride concentration in the cell, thus reducing its toxicity.</text>
</comment>
<gene>
    <name evidence="10" type="primary">fluC</name>
    <name evidence="10" type="synonym">crcB</name>
    <name evidence="11" type="ORF">EJA12_11520</name>
</gene>
<keyword evidence="5 10" id="KW-0472">Membrane</keyword>
<keyword evidence="10" id="KW-0813">Transport</keyword>
<dbReference type="EMBL" id="RWGW01000019">
    <property type="protein sequence ID" value="RSK25316.1"/>
    <property type="molecule type" value="Genomic_DNA"/>
</dbReference>
<dbReference type="Proteomes" id="UP000272481">
    <property type="component" value="Unassembled WGS sequence"/>
</dbReference>
<keyword evidence="4 10" id="KW-1133">Transmembrane helix</keyword>
<feature type="transmembrane region" description="Helical" evidence="10">
    <location>
        <begin position="95"/>
        <end position="114"/>
    </location>
</feature>
<feature type="transmembrane region" description="Helical" evidence="10">
    <location>
        <begin position="126"/>
        <end position="147"/>
    </location>
</feature>
<feature type="transmembrane region" description="Helical" evidence="10">
    <location>
        <begin position="67"/>
        <end position="89"/>
    </location>
</feature>
<evidence type="ECO:0000256" key="3">
    <source>
        <dbReference type="ARBA" id="ARBA00022692"/>
    </source>
</evidence>
<evidence type="ECO:0000313" key="12">
    <source>
        <dbReference type="Proteomes" id="UP000272481"/>
    </source>
</evidence>
<reference evidence="11 12" key="1">
    <citation type="submission" date="2018-12" db="EMBL/GenBank/DDBJ databases">
        <title>Comparitive functional genomics of dry heat resistant strains isolated from the viking spacecraft.</title>
        <authorList>
            <person name="Seuylemezian A."/>
            <person name="Vaishampayan P."/>
        </authorList>
    </citation>
    <scope>NUCLEOTIDE SEQUENCE [LARGE SCALE GENOMIC DNA]</scope>
    <source>
        <strain evidence="11 12">M6-11</strain>
    </source>
</reference>
<comment type="catalytic activity">
    <reaction evidence="8">
        <text>fluoride(in) = fluoride(out)</text>
        <dbReference type="Rhea" id="RHEA:76159"/>
        <dbReference type="ChEBI" id="CHEBI:17051"/>
    </reaction>
    <physiologicalReaction direction="left-to-right" evidence="8">
        <dbReference type="Rhea" id="RHEA:76160"/>
    </physiologicalReaction>
</comment>
<evidence type="ECO:0000256" key="7">
    <source>
        <dbReference type="ARBA" id="ARBA00035120"/>
    </source>
</evidence>
<evidence type="ECO:0000256" key="9">
    <source>
        <dbReference type="ARBA" id="ARBA00049940"/>
    </source>
</evidence>
<keyword evidence="10" id="KW-0479">Metal-binding</keyword>
<keyword evidence="2 10" id="KW-1003">Cell membrane</keyword>
<protein>
    <recommendedName>
        <fullName evidence="10">Fluoride-specific ion channel FluC</fullName>
    </recommendedName>
</protein>
<comment type="activity regulation">
    <text evidence="10">Na(+) is not transported, but it plays an essential structural role and its presence is essential for fluoride channel function.</text>
</comment>
<feature type="binding site" evidence="10">
    <location>
        <position position="105"/>
    </location>
    <ligand>
        <name>Na(+)</name>
        <dbReference type="ChEBI" id="CHEBI:29101"/>
        <note>structural</note>
    </ligand>
</feature>
<keyword evidence="10" id="KW-0915">Sodium</keyword>
<evidence type="ECO:0000256" key="5">
    <source>
        <dbReference type="ARBA" id="ARBA00023136"/>
    </source>
</evidence>
<dbReference type="PANTHER" id="PTHR28259:SF1">
    <property type="entry name" value="FLUORIDE EXPORT PROTEIN 1-RELATED"/>
    <property type="match status" value="1"/>
</dbReference>
<dbReference type="InterPro" id="IPR003691">
    <property type="entry name" value="FluC"/>
</dbReference>
<feature type="transmembrane region" description="Helical" evidence="10">
    <location>
        <begin position="35"/>
        <end position="55"/>
    </location>
</feature>
<comment type="subcellular location">
    <subcellularLocation>
        <location evidence="1 10">Cell membrane</location>
        <topology evidence="1 10">Multi-pass membrane protein</topology>
    </subcellularLocation>
</comment>
<dbReference type="Pfam" id="PF02537">
    <property type="entry name" value="CRCB"/>
    <property type="match status" value="1"/>
</dbReference>
<keyword evidence="6 10" id="KW-0407">Ion channel</keyword>
<proteinExistence type="inferred from homology"/>
<evidence type="ECO:0000256" key="1">
    <source>
        <dbReference type="ARBA" id="ARBA00004651"/>
    </source>
</evidence>
<keyword evidence="3 10" id="KW-0812">Transmembrane</keyword>
<name>A0ABX9ZAD5_9BACL</name>
<evidence type="ECO:0000256" key="8">
    <source>
        <dbReference type="ARBA" id="ARBA00035585"/>
    </source>
</evidence>
<keyword evidence="10" id="KW-0406">Ion transport</keyword>
<dbReference type="PANTHER" id="PTHR28259">
    <property type="entry name" value="FLUORIDE EXPORT PROTEIN 1-RELATED"/>
    <property type="match status" value="1"/>
</dbReference>
<keyword evidence="12" id="KW-1185">Reference proteome</keyword>
<evidence type="ECO:0000256" key="2">
    <source>
        <dbReference type="ARBA" id="ARBA00022475"/>
    </source>
</evidence>
<comment type="similarity">
    <text evidence="7 10">Belongs to the fluoride channel Fluc/FEX (TC 1.A.43) family.</text>
</comment>
<dbReference type="HAMAP" id="MF_00454">
    <property type="entry name" value="FluC"/>
    <property type="match status" value="1"/>
</dbReference>
<comment type="caution">
    <text evidence="11">The sequence shown here is derived from an EMBL/GenBank/DDBJ whole genome shotgun (WGS) entry which is preliminary data.</text>
</comment>
<organism evidence="11 12">
    <name type="scientific">Bhargavaea beijingensis</name>
    <dbReference type="NCBI Taxonomy" id="426756"/>
    <lineage>
        <taxon>Bacteria</taxon>
        <taxon>Bacillati</taxon>
        <taxon>Bacillota</taxon>
        <taxon>Bacilli</taxon>
        <taxon>Bacillales</taxon>
        <taxon>Caryophanaceae</taxon>
        <taxon>Bhargavaea</taxon>
    </lineage>
</organism>
<feature type="binding site" evidence="10">
    <location>
        <position position="102"/>
    </location>
    <ligand>
        <name>Na(+)</name>
        <dbReference type="ChEBI" id="CHEBI:29101"/>
        <note>structural</note>
    </ligand>
</feature>
<evidence type="ECO:0000256" key="4">
    <source>
        <dbReference type="ARBA" id="ARBA00022989"/>
    </source>
</evidence>
<evidence type="ECO:0000256" key="6">
    <source>
        <dbReference type="ARBA" id="ARBA00023303"/>
    </source>
</evidence>
<accession>A0ABX9ZAD5</accession>
<sequence length="150" mass="16015">MGDRVSLCHFVDRGRSGCGYRRYALRIKGRKAMTLIGWLSVAAGGMVGSVLRYLISAKLNRQGGFPAGTFAVNVAGAFLAGVFSGLAAGSPMHGFVVYGMLGALTTFSTWNAEILMMWQDGRRTAAVLYAGSTLLLGIISYMIPFIYVSS</sequence>
<evidence type="ECO:0000313" key="11">
    <source>
        <dbReference type="EMBL" id="RSK25316.1"/>
    </source>
</evidence>
<evidence type="ECO:0000256" key="10">
    <source>
        <dbReference type="HAMAP-Rule" id="MF_00454"/>
    </source>
</evidence>